<evidence type="ECO:0000313" key="1">
    <source>
        <dbReference type="EMBL" id="SVB47517.1"/>
    </source>
</evidence>
<feature type="non-terminal residue" evidence="1">
    <location>
        <position position="28"/>
    </location>
</feature>
<accession>A0A382ECB6</accession>
<dbReference type="AlphaFoldDB" id="A0A382ECB6"/>
<proteinExistence type="predicted"/>
<reference evidence="1" key="1">
    <citation type="submission" date="2018-05" db="EMBL/GenBank/DDBJ databases">
        <authorList>
            <person name="Lanie J.A."/>
            <person name="Ng W.-L."/>
            <person name="Kazmierczak K.M."/>
            <person name="Andrzejewski T.M."/>
            <person name="Davidsen T.M."/>
            <person name="Wayne K.J."/>
            <person name="Tettelin H."/>
            <person name="Glass J.I."/>
            <person name="Rusch D."/>
            <person name="Podicherti R."/>
            <person name="Tsui H.-C.T."/>
            <person name="Winkler M.E."/>
        </authorList>
    </citation>
    <scope>NUCLEOTIDE SEQUENCE</scope>
</reference>
<name>A0A382ECB6_9ZZZZ</name>
<gene>
    <name evidence="1" type="ORF">METZ01_LOCUS200371</name>
</gene>
<protein>
    <submittedName>
        <fullName evidence="1">Uncharacterized protein</fullName>
    </submittedName>
</protein>
<dbReference type="EMBL" id="UINC01043454">
    <property type="protein sequence ID" value="SVB47517.1"/>
    <property type="molecule type" value="Genomic_DNA"/>
</dbReference>
<sequence>MDLDLVKRRLNQLQATNQRTSVLWKPQP</sequence>
<organism evidence="1">
    <name type="scientific">marine metagenome</name>
    <dbReference type="NCBI Taxonomy" id="408172"/>
    <lineage>
        <taxon>unclassified sequences</taxon>
        <taxon>metagenomes</taxon>
        <taxon>ecological metagenomes</taxon>
    </lineage>
</organism>